<sequence length="46" mass="5351">NLLHKVRHDVAHVQSPSLWHHFSISHPPWHKLGFAGEYPVFEPDEA</sequence>
<reference evidence="1" key="1">
    <citation type="journal article" date="2014" name="Front. Microbiol.">
        <title>High frequency of phylogenetically diverse reductive dehalogenase-homologous genes in deep subseafloor sedimentary metagenomes.</title>
        <authorList>
            <person name="Kawai M."/>
            <person name="Futagami T."/>
            <person name="Toyoda A."/>
            <person name="Takaki Y."/>
            <person name="Nishi S."/>
            <person name="Hori S."/>
            <person name="Arai W."/>
            <person name="Tsubouchi T."/>
            <person name="Morono Y."/>
            <person name="Uchiyama I."/>
            <person name="Ito T."/>
            <person name="Fujiyama A."/>
            <person name="Inagaki F."/>
            <person name="Takami H."/>
        </authorList>
    </citation>
    <scope>NUCLEOTIDE SEQUENCE</scope>
    <source>
        <strain evidence="1">Expedition CK06-06</strain>
    </source>
</reference>
<dbReference type="AlphaFoldDB" id="X1Q8U5"/>
<feature type="non-terminal residue" evidence="1">
    <location>
        <position position="1"/>
    </location>
</feature>
<organism evidence="1">
    <name type="scientific">marine sediment metagenome</name>
    <dbReference type="NCBI Taxonomy" id="412755"/>
    <lineage>
        <taxon>unclassified sequences</taxon>
        <taxon>metagenomes</taxon>
        <taxon>ecological metagenomes</taxon>
    </lineage>
</organism>
<dbReference type="EMBL" id="BARV01040144">
    <property type="protein sequence ID" value="GAI51216.1"/>
    <property type="molecule type" value="Genomic_DNA"/>
</dbReference>
<gene>
    <name evidence="1" type="ORF">S06H3_61275</name>
</gene>
<accession>X1Q8U5</accession>
<name>X1Q8U5_9ZZZZ</name>
<proteinExistence type="predicted"/>
<evidence type="ECO:0000313" key="1">
    <source>
        <dbReference type="EMBL" id="GAI51216.1"/>
    </source>
</evidence>
<comment type="caution">
    <text evidence="1">The sequence shown here is derived from an EMBL/GenBank/DDBJ whole genome shotgun (WGS) entry which is preliminary data.</text>
</comment>
<protein>
    <submittedName>
        <fullName evidence="1">Uncharacterized protein</fullName>
    </submittedName>
</protein>